<organism evidence="2 3">
    <name type="scientific">Nepenthes gracilis</name>
    <name type="common">Slender pitcher plant</name>
    <dbReference type="NCBI Taxonomy" id="150966"/>
    <lineage>
        <taxon>Eukaryota</taxon>
        <taxon>Viridiplantae</taxon>
        <taxon>Streptophyta</taxon>
        <taxon>Embryophyta</taxon>
        <taxon>Tracheophyta</taxon>
        <taxon>Spermatophyta</taxon>
        <taxon>Magnoliopsida</taxon>
        <taxon>eudicotyledons</taxon>
        <taxon>Gunneridae</taxon>
        <taxon>Pentapetalae</taxon>
        <taxon>Caryophyllales</taxon>
        <taxon>Nepenthaceae</taxon>
        <taxon>Nepenthes</taxon>
    </lineage>
</organism>
<name>A0AAD3XIU8_NEPGR</name>
<feature type="region of interest" description="Disordered" evidence="1">
    <location>
        <begin position="127"/>
        <end position="157"/>
    </location>
</feature>
<dbReference type="EMBL" id="BSYO01000006">
    <property type="protein sequence ID" value="GMH06015.1"/>
    <property type="molecule type" value="Genomic_DNA"/>
</dbReference>
<proteinExistence type="predicted"/>
<evidence type="ECO:0000256" key="1">
    <source>
        <dbReference type="SAM" id="MobiDB-lite"/>
    </source>
</evidence>
<accession>A0AAD3XIU8</accession>
<feature type="region of interest" description="Disordered" evidence="1">
    <location>
        <begin position="250"/>
        <end position="274"/>
    </location>
</feature>
<feature type="region of interest" description="Disordered" evidence="1">
    <location>
        <begin position="57"/>
        <end position="77"/>
    </location>
</feature>
<evidence type="ECO:0000313" key="2">
    <source>
        <dbReference type="EMBL" id="GMH06015.1"/>
    </source>
</evidence>
<feature type="compositionally biased region" description="Pro residues" evidence="1">
    <location>
        <begin position="263"/>
        <end position="274"/>
    </location>
</feature>
<gene>
    <name evidence="2" type="ORF">Nepgr_007855</name>
</gene>
<keyword evidence="3" id="KW-1185">Reference proteome</keyword>
<protein>
    <submittedName>
        <fullName evidence="2">Uncharacterized protein</fullName>
    </submittedName>
</protein>
<feature type="compositionally biased region" description="Low complexity" evidence="1">
    <location>
        <begin position="61"/>
        <end position="77"/>
    </location>
</feature>
<dbReference type="Proteomes" id="UP001279734">
    <property type="component" value="Unassembled WGS sequence"/>
</dbReference>
<feature type="compositionally biased region" description="Low complexity" evidence="1">
    <location>
        <begin position="127"/>
        <end position="141"/>
    </location>
</feature>
<sequence>MAGPSQALETLCSSSPPNLHPLSVGTSSYSVSASSVTKYANVLCSLPKLITASFPSPSDTLESVSPSEIPSPSSSSSSLLIEDFPPISVSHHPLALSGLSTSYPKFGNSCVPAEPINYLHPSIDSHSSPLPGSCPLPGSDSPLPPRRVADFDPHSGSLHQLAKKGPILNGISGVDPKGITVSPDSQLSTRPLHLTSSRSYSEVVQNASSKFESSFVSESYRIQPGQGDSILSPSPEVSMLSEKARPVFPLPEATSTSISDCHPPSPVVNPAPNH</sequence>
<reference evidence="2" key="1">
    <citation type="submission" date="2023-05" db="EMBL/GenBank/DDBJ databases">
        <title>Nepenthes gracilis genome sequencing.</title>
        <authorList>
            <person name="Fukushima K."/>
        </authorList>
    </citation>
    <scope>NUCLEOTIDE SEQUENCE</scope>
    <source>
        <strain evidence="2">SING2019-196</strain>
    </source>
</reference>
<comment type="caution">
    <text evidence="2">The sequence shown here is derived from an EMBL/GenBank/DDBJ whole genome shotgun (WGS) entry which is preliminary data.</text>
</comment>
<evidence type="ECO:0000313" key="3">
    <source>
        <dbReference type="Proteomes" id="UP001279734"/>
    </source>
</evidence>
<dbReference type="AlphaFoldDB" id="A0AAD3XIU8"/>